<feature type="compositionally biased region" description="Polar residues" evidence="2">
    <location>
        <begin position="143"/>
        <end position="156"/>
    </location>
</feature>
<protein>
    <recommendedName>
        <fullName evidence="3">TIR domain-containing protein</fullName>
    </recommendedName>
</protein>
<feature type="compositionally biased region" description="Basic and acidic residues" evidence="2">
    <location>
        <begin position="219"/>
        <end position="229"/>
    </location>
</feature>
<dbReference type="InterPro" id="IPR035897">
    <property type="entry name" value="Toll_tir_struct_dom_sf"/>
</dbReference>
<dbReference type="InterPro" id="IPR000157">
    <property type="entry name" value="TIR_dom"/>
</dbReference>
<feature type="compositionally biased region" description="Polar residues" evidence="2">
    <location>
        <begin position="191"/>
        <end position="200"/>
    </location>
</feature>
<gene>
    <name evidence="4" type="ORF">ElyMa_000153500</name>
</gene>
<dbReference type="AlphaFoldDB" id="A0AAV4ESE5"/>
<organism evidence="4 5">
    <name type="scientific">Elysia marginata</name>
    <dbReference type="NCBI Taxonomy" id="1093978"/>
    <lineage>
        <taxon>Eukaryota</taxon>
        <taxon>Metazoa</taxon>
        <taxon>Spiralia</taxon>
        <taxon>Lophotrochozoa</taxon>
        <taxon>Mollusca</taxon>
        <taxon>Gastropoda</taxon>
        <taxon>Heterobranchia</taxon>
        <taxon>Euthyneura</taxon>
        <taxon>Panpulmonata</taxon>
        <taxon>Sacoglossa</taxon>
        <taxon>Placobranchoidea</taxon>
        <taxon>Plakobranchidae</taxon>
        <taxon>Elysia</taxon>
    </lineage>
</organism>
<accession>A0AAV4ESE5</accession>
<evidence type="ECO:0000313" key="5">
    <source>
        <dbReference type="Proteomes" id="UP000762676"/>
    </source>
</evidence>
<dbReference type="PANTHER" id="PTHR46270:SF2">
    <property type="entry name" value="TIR DOMAIN-CONTAINING PROTEIN"/>
    <property type="match status" value="1"/>
</dbReference>
<dbReference type="SUPFAM" id="SSF48371">
    <property type="entry name" value="ARM repeat"/>
    <property type="match status" value="1"/>
</dbReference>
<feature type="compositionally biased region" description="Low complexity" evidence="2">
    <location>
        <begin position="29"/>
        <end position="44"/>
    </location>
</feature>
<dbReference type="SUPFAM" id="SSF52200">
    <property type="entry name" value="Toll/Interleukin receptor TIR domain"/>
    <property type="match status" value="1"/>
</dbReference>
<feature type="region of interest" description="Disordered" evidence="2">
    <location>
        <begin position="180"/>
        <end position="229"/>
    </location>
</feature>
<feature type="region of interest" description="Disordered" evidence="2">
    <location>
        <begin position="29"/>
        <end position="53"/>
    </location>
</feature>
<dbReference type="InterPro" id="IPR011989">
    <property type="entry name" value="ARM-like"/>
</dbReference>
<dbReference type="Pfam" id="PF13676">
    <property type="entry name" value="TIR_2"/>
    <property type="match status" value="1"/>
</dbReference>
<feature type="domain" description="TIR" evidence="3">
    <location>
        <begin position="631"/>
        <end position="747"/>
    </location>
</feature>
<evidence type="ECO:0000256" key="1">
    <source>
        <dbReference type="PROSITE-ProRule" id="PRU00259"/>
    </source>
</evidence>
<proteinExistence type="predicted"/>
<dbReference type="EMBL" id="BMAT01000284">
    <property type="protein sequence ID" value="GFR63320.1"/>
    <property type="molecule type" value="Genomic_DNA"/>
</dbReference>
<dbReference type="GO" id="GO:0007165">
    <property type="term" value="P:signal transduction"/>
    <property type="evidence" value="ECO:0007669"/>
    <property type="project" value="InterPro"/>
</dbReference>
<name>A0AAV4ESE5_9GAST</name>
<reference evidence="4 5" key="1">
    <citation type="journal article" date="2021" name="Elife">
        <title>Chloroplast acquisition without the gene transfer in kleptoplastic sea slugs, Plakobranchus ocellatus.</title>
        <authorList>
            <person name="Maeda T."/>
            <person name="Takahashi S."/>
            <person name="Yoshida T."/>
            <person name="Shimamura S."/>
            <person name="Takaki Y."/>
            <person name="Nagai Y."/>
            <person name="Toyoda A."/>
            <person name="Suzuki Y."/>
            <person name="Arimoto A."/>
            <person name="Ishii H."/>
            <person name="Satoh N."/>
            <person name="Nishiyama T."/>
            <person name="Hasebe M."/>
            <person name="Maruyama T."/>
            <person name="Minagawa J."/>
            <person name="Obokata J."/>
            <person name="Shigenobu S."/>
        </authorList>
    </citation>
    <scope>NUCLEOTIDE SEQUENCE [LARGE SCALE GENOMIC DNA]</scope>
</reference>
<dbReference type="Proteomes" id="UP000762676">
    <property type="component" value="Unassembled WGS sequence"/>
</dbReference>
<comment type="caution">
    <text evidence="4">The sequence shown here is derived from an EMBL/GenBank/DDBJ whole genome shotgun (WGS) entry which is preliminary data.</text>
</comment>
<dbReference type="PROSITE" id="PS50176">
    <property type="entry name" value="ARM_REPEAT"/>
    <property type="match status" value="1"/>
</dbReference>
<feature type="repeat" description="ARM" evidence="1">
    <location>
        <begin position="511"/>
        <end position="553"/>
    </location>
</feature>
<evidence type="ECO:0000256" key="2">
    <source>
        <dbReference type="SAM" id="MobiDB-lite"/>
    </source>
</evidence>
<dbReference type="SMART" id="SM00185">
    <property type="entry name" value="ARM"/>
    <property type="match status" value="1"/>
</dbReference>
<dbReference type="InterPro" id="IPR000225">
    <property type="entry name" value="Armadillo"/>
</dbReference>
<dbReference type="Gene3D" id="3.40.50.10140">
    <property type="entry name" value="Toll/interleukin-1 receptor homology (TIR) domain"/>
    <property type="match status" value="1"/>
</dbReference>
<dbReference type="Gene3D" id="1.25.10.10">
    <property type="entry name" value="Leucine-rich Repeat Variant"/>
    <property type="match status" value="2"/>
</dbReference>
<dbReference type="PANTHER" id="PTHR46270">
    <property type="entry name" value="ARMADILLO-TYPE FOLD-RELATED"/>
    <property type="match status" value="1"/>
</dbReference>
<feature type="region of interest" description="Disordered" evidence="2">
    <location>
        <begin position="118"/>
        <end position="163"/>
    </location>
</feature>
<evidence type="ECO:0000259" key="3">
    <source>
        <dbReference type="Pfam" id="PF13676"/>
    </source>
</evidence>
<evidence type="ECO:0000313" key="4">
    <source>
        <dbReference type="EMBL" id="GFR63320.1"/>
    </source>
</evidence>
<keyword evidence="5" id="KW-1185">Reference proteome</keyword>
<dbReference type="InterPro" id="IPR016024">
    <property type="entry name" value="ARM-type_fold"/>
</dbReference>
<sequence length="887" mass="98103">MGAGPSTPSVRCMSTAETVQGFPRLTIAQQTAAQSASRQQHQSSTPSLDTKTLPAMNTVTNAGSNTGSPGSMKTSKTLMANGSPAKRPTAFVNLPRTNSLNVRYDGLLANKTMEARRLEAQGRGTEASKNVVGGSRVRDGQNSDKASPTQKPQLSQPEAKHGHVSIKVEACAKEKNCENPVAQTKEDVSKSSEVQQNGVEKTSEKPADSSEPVETQSSPEKKTSKLKKTPEKIAEKFEAGLTRVKAKCDLLPTIAPRDLEEEGAPYTHDFRQCVLVLANSYFYFRTGEVPLAEILRYRACVAENLCREDVLNTILDTVVDSLKRKDCFSDTGVVIKDFYLPLKYMVFTLINYSDFCEAVKFNIAEHKELIPEWIKMLESYKEPHMNKALSDEQEKLLKWTLSILHNCGSLEENVPRLRDLNIIPLLLSYIDSPLAAIRLSSIATLADIVNESEAELLSLRPRIFSFILQKVERALKVENHRDVGWSVEELLRAVRQLARNDANKAILVDKGCLPVLLESIQVGNNAELQEALDCLWNLSFDDSNKQKIVDEPGLVQAVCDKYHAATGRVGHSCHGILWSLREVLLERDELKAVATEILSLKSQATPKVEYKAVVEDVDEMSSGVQYQGHLMISYQWANQEAIKRICAELRTHGIPVWIDIDYMGGSTLQAMAQAVEDSFAVIIAMSQKYKDSPNTRAEAEYTFQQRKPIIPLIMQNGYRPDGWLGLILGSKLYYDFSGKYSFESRMDGLLKAILTVAKRGGGDAIDGVDQPLVATRAGAATLTSPSVLTPPAPLGRAPVLPRQPASAVNEQKIRSWGKDNVNTWLAKFQLEGSSLKDLSGEEIVFMHNLKYEAPEFFYNCLDKKLNVTSLLDLANASKAFEDLSTQA</sequence>